<dbReference type="OrthoDB" id="9955068at2"/>
<feature type="region of interest" description="Disordered" evidence="1">
    <location>
        <begin position="182"/>
        <end position="222"/>
    </location>
</feature>
<dbReference type="Proteomes" id="UP000437709">
    <property type="component" value="Unassembled WGS sequence"/>
</dbReference>
<dbReference type="RefSeq" id="WP_152195556.1">
    <property type="nucleotide sequence ID" value="NZ_VUKD01000003.1"/>
</dbReference>
<keyword evidence="2" id="KW-0472">Membrane</keyword>
<evidence type="ECO:0000256" key="2">
    <source>
        <dbReference type="SAM" id="Phobius"/>
    </source>
</evidence>
<organism evidence="3 4">
    <name type="scientific">Georgenia subflava</name>
    <dbReference type="NCBI Taxonomy" id="1622177"/>
    <lineage>
        <taxon>Bacteria</taxon>
        <taxon>Bacillati</taxon>
        <taxon>Actinomycetota</taxon>
        <taxon>Actinomycetes</taxon>
        <taxon>Micrococcales</taxon>
        <taxon>Bogoriellaceae</taxon>
        <taxon>Georgenia</taxon>
    </lineage>
</organism>
<keyword evidence="2" id="KW-1133">Transmembrane helix</keyword>
<reference evidence="3 4" key="1">
    <citation type="submission" date="2019-10" db="EMBL/GenBank/DDBJ databases">
        <title>Georgenia wutianyii sp. nov. and Georgenia yuyongxinii sp. nov. isolated from plateau pika (Ochotona curzoniae) in the Qinghai-Tibet plateau of China.</title>
        <authorList>
            <person name="Tian Z."/>
        </authorList>
    </citation>
    <scope>NUCLEOTIDE SEQUENCE [LARGE SCALE GENOMIC DNA]</scope>
    <source>
        <strain evidence="3 4">JCM 19765</strain>
    </source>
</reference>
<feature type="transmembrane region" description="Helical" evidence="2">
    <location>
        <begin position="322"/>
        <end position="341"/>
    </location>
</feature>
<dbReference type="EMBL" id="WHPC01000056">
    <property type="protein sequence ID" value="MPV37960.1"/>
    <property type="molecule type" value="Genomic_DNA"/>
</dbReference>
<name>A0A6N7EIQ4_9MICO</name>
<evidence type="ECO:0000256" key="1">
    <source>
        <dbReference type="SAM" id="MobiDB-lite"/>
    </source>
</evidence>
<gene>
    <name evidence="3" type="ORF">GB881_13050</name>
</gene>
<evidence type="ECO:0000313" key="4">
    <source>
        <dbReference type="Proteomes" id="UP000437709"/>
    </source>
</evidence>
<comment type="caution">
    <text evidence="3">The sequence shown here is derived from an EMBL/GenBank/DDBJ whole genome shotgun (WGS) entry which is preliminary data.</text>
</comment>
<proteinExistence type="predicted"/>
<feature type="compositionally biased region" description="Low complexity" evidence="1">
    <location>
        <begin position="182"/>
        <end position="202"/>
    </location>
</feature>
<sequence>MAAARPLRDWHLPPGLGWTPQRDVTVFGHDGPPLLVDPWEVLEAPGGPVGVAVLTTPPADVAAADTPDRHRPTLLVERRALAVTAGRARTRLAQPPPAEPGQPVLPRHRVVGSPHGPVTLLSTRPWGGRTGPDVRVVAVVVPSGSADALVLTLTWDDEHGLDVLESLAERLVAGLEVELGPARAPGTSRSGRSPGASRAGAARADRSFGQPFPPPGWVGTRAGGTWERAATRLTAVARRLFGPRRFRRATVTAWVAVALLVGVIAAGWDGVGVVLILAAFALCLAMPALLVWRAWTVAHGLVTDPAHYDPSQLPGTARSRGLVAYLVAAAALGGLVLATALDGAPWWYVAAGWYYLAAHVVLVVLETGLGLAPAVRDRLARRGR</sequence>
<evidence type="ECO:0000313" key="3">
    <source>
        <dbReference type="EMBL" id="MPV37960.1"/>
    </source>
</evidence>
<accession>A0A6N7EIQ4</accession>
<keyword evidence="4" id="KW-1185">Reference proteome</keyword>
<feature type="transmembrane region" description="Helical" evidence="2">
    <location>
        <begin position="274"/>
        <end position="292"/>
    </location>
</feature>
<protein>
    <submittedName>
        <fullName evidence="3">Uncharacterized protein</fullName>
    </submittedName>
</protein>
<keyword evidence="2" id="KW-0812">Transmembrane</keyword>
<dbReference type="AlphaFoldDB" id="A0A6N7EIQ4"/>
<feature type="transmembrane region" description="Helical" evidence="2">
    <location>
        <begin position="249"/>
        <end position="268"/>
    </location>
</feature>
<feature type="transmembrane region" description="Helical" evidence="2">
    <location>
        <begin position="353"/>
        <end position="375"/>
    </location>
</feature>
<feature type="region of interest" description="Disordered" evidence="1">
    <location>
        <begin position="92"/>
        <end position="126"/>
    </location>
</feature>